<evidence type="ECO:0008006" key="8">
    <source>
        <dbReference type="Google" id="ProtNLM"/>
    </source>
</evidence>
<feature type="compositionally biased region" description="Low complexity" evidence="3">
    <location>
        <begin position="27"/>
        <end position="43"/>
    </location>
</feature>
<keyword evidence="2" id="KW-0342">GTP-binding</keyword>
<dbReference type="InterPro" id="IPR027417">
    <property type="entry name" value="P-loop_NTPase"/>
</dbReference>
<evidence type="ECO:0000259" key="4">
    <source>
        <dbReference type="PROSITE" id="PS51388"/>
    </source>
</evidence>
<dbReference type="InterPro" id="IPR020850">
    <property type="entry name" value="GED_dom"/>
</dbReference>
<dbReference type="OMA" id="PCIRDEE"/>
<organism evidence="7">
    <name type="scientific">Schizophyllum commune (strain H4-8 / FGSC 9210)</name>
    <name type="common">Split gill fungus</name>
    <dbReference type="NCBI Taxonomy" id="578458"/>
    <lineage>
        <taxon>Eukaryota</taxon>
        <taxon>Fungi</taxon>
        <taxon>Dikarya</taxon>
        <taxon>Basidiomycota</taxon>
        <taxon>Agaricomycotina</taxon>
        <taxon>Agaricomycetes</taxon>
        <taxon>Agaricomycetidae</taxon>
        <taxon>Agaricales</taxon>
        <taxon>Schizophyllaceae</taxon>
        <taxon>Schizophyllum</taxon>
    </lineage>
</organism>
<dbReference type="SUPFAM" id="SSF52540">
    <property type="entry name" value="P-loop containing nucleoside triphosphate hydrolases"/>
    <property type="match status" value="1"/>
</dbReference>
<dbReference type="GO" id="GO:0048312">
    <property type="term" value="P:intracellular distribution of mitochondria"/>
    <property type="evidence" value="ECO:0007669"/>
    <property type="project" value="TreeGrafter"/>
</dbReference>
<sequence>MFKKNFGRRATTASGGSQALTPASAPSSSQADGAGRAASSGSSTFPDYDSAMSNTSSDGGDGDINSSAYAKKWRALMDLHNALNDLGAEAFFPLPRITVIGGQSAGKSSLVEAVSGLNVPRDAGVCTRCPMECIMKKTSGPWSCKITIREVVASRAYEATEEPAPRESVASNVEYTAQPWSVNFGPGITRKEDVDIWLRRAQAAVLSPHRSPEYFHNLSADQLKEPDPKRLAFTRNTVVVNLEDSDLTNMSFVDLPGLISNAEQHFIDLVGNLVKDRISGENTIVLVTVPMTDDVETVAALKLAREADPEGQRTIGKSHSVLTKPDLVRTGATNSRERWRKIMEGGEAKHKLHHGYFGVLLPNDDDRSASIPREAIRTRSHAFFSTEAPWKHMDPQRFGVANLVSYVGSLLVRLIEKSIPGLREAITKALRECEADLATLPVERTFDTESDVNTYIVIQVTKFCETFGHAVMGEPSSPHKDLVQANRQHYLRFEQAIGRTRPDFRPFQSKAEYRSPGFGVGEGTGPMDLADVREIIDKSIAWELPRHIPYEATKILITRITAHWREPALKCAADVVEATNAKLEALINAYFGQFDALEDHVRSIVDAQLTESSEHMEASLSKALKLETGLPLFTQNTHYLETEESKWLQQYASARFHSDRYRTYQPQPGYTEILSSSRSVIEIGRRTPSPVRRTRTDEELDVMAKVHAYVQVAYKVRAPQTLVLSRLIGSQRIIDHVPLLVEHDFNQRLAEGLLERLLRSFNAISVDAKRAMLAEDQGVAERRAALKAKRERLMAIQRRLNDWEKEL</sequence>
<evidence type="ECO:0000256" key="3">
    <source>
        <dbReference type="SAM" id="MobiDB-lite"/>
    </source>
</evidence>
<dbReference type="Proteomes" id="UP000007431">
    <property type="component" value="Unassembled WGS sequence"/>
</dbReference>
<keyword evidence="1" id="KW-0547">Nucleotide-binding</keyword>
<dbReference type="SMART" id="SM00053">
    <property type="entry name" value="DYNc"/>
    <property type="match status" value="1"/>
</dbReference>
<dbReference type="AlphaFoldDB" id="D8PV97"/>
<dbReference type="GO" id="GO:0000266">
    <property type="term" value="P:mitochondrial fission"/>
    <property type="evidence" value="ECO:0007669"/>
    <property type="project" value="TreeGrafter"/>
</dbReference>
<dbReference type="PANTHER" id="PTHR11566:SF21">
    <property type="entry name" value="DYNAMIN RELATED PROTEIN 1, ISOFORM A"/>
    <property type="match status" value="1"/>
</dbReference>
<dbReference type="HOGENOM" id="CLU_008964_4_1_1"/>
<protein>
    <recommendedName>
        <fullName evidence="8">GED domain-containing protein</fullName>
    </recommendedName>
</protein>
<feature type="domain" description="GED" evidence="4">
    <location>
        <begin position="699"/>
        <end position="807"/>
    </location>
</feature>
<dbReference type="GO" id="GO:0016559">
    <property type="term" value="P:peroxisome fission"/>
    <property type="evidence" value="ECO:0007669"/>
    <property type="project" value="TreeGrafter"/>
</dbReference>
<dbReference type="EMBL" id="GL377303">
    <property type="protein sequence ID" value="EFJ00831.1"/>
    <property type="molecule type" value="Genomic_DNA"/>
</dbReference>
<dbReference type="GO" id="GO:0006897">
    <property type="term" value="P:endocytosis"/>
    <property type="evidence" value="ECO:0007669"/>
    <property type="project" value="TreeGrafter"/>
</dbReference>
<reference evidence="6 7" key="1">
    <citation type="journal article" date="2010" name="Nat. Biotechnol.">
        <title>Genome sequence of the model mushroom Schizophyllum commune.</title>
        <authorList>
            <person name="Ohm R.A."/>
            <person name="de Jong J.F."/>
            <person name="Lugones L.G."/>
            <person name="Aerts A."/>
            <person name="Kothe E."/>
            <person name="Stajich J.E."/>
            <person name="de Vries R.P."/>
            <person name="Record E."/>
            <person name="Levasseur A."/>
            <person name="Baker S.E."/>
            <person name="Bartholomew K.A."/>
            <person name="Coutinho P.M."/>
            <person name="Erdmann S."/>
            <person name="Fowler T.J."/>
            <person name="Gathman A.C."/>
            <person name="Lombard V."/>
            <person name="Henrissat B."/>
            <person name="Knabe N."/>
            <person name="Kuees U."/>
            <person name="Lilly W.W."/>
            <person name="Lindquist E."/>
            <person name="Lucas S."/>
            <person name="Magnuson J.K."/>
            <person name="Piumi F."/>
            <person name="Raudaskoski M."/>
            <person name="Salamov A."/>
            <person name="Schmutz J."/>
            <person name="Schwarze F.W.M.R."/>
            <person name="vanKuyk P.A."/>
            <person name="Horton J.S."/>
            <person name="Grigoriev I.V."/>
            <person name="Woesten H.A.B."/>
        </authorList>
    </citation>
    <scope>NUCLEOTIDE SEQUENCE [LARGE SCALE GENOMIC DNA]</scope>
    <source>
        <strain evidence="7">H4-8 / FGSC 9210</strain>
    </source>
</reference>
<evidence type="ECO:0000259" key="5">
    <source>
        <dbReference type="PROSITE" id="PS51718"/>
    </source>
</evidence>
<dbReference type="PANTHER" id="PTHR11566">
    <property type="entry name" value="DYNAMIN"/>
    <property type="match status" value="1"/>
</dbReference>
<dbReference type="Pfam" id="PF00350">
    <property type="entry name" value="Dynamin_N"/>
    <property type="match status" value="1"/>
</dbReference>
<feature type="compositionally biased region" description="Low complexity" evidence="3">
    <location>
        <begin position="53"/>
        <end position="63"/>
    </location>
</feature>
<dbReference type="GO" id="GO:0008017">
    <property type="term" value="F:microtubule binding"/>
    <property type="evidence" value="ECO:0007669"/>
    <property type="project" value="TreeGrafter"/>
</dbReference>
<dbReference type="InterPro" id="IPR022812">
    <property type="entry name" value="Dynamin"/>
</dbReference>
<dbReference type="GO" id="GO:0016020">
    <property type="term" value="C:membrane"/>
    <property type="evidence" value="ECO:0007669"/>
    <property type="project" value="TreeGrafter"/>
</dbReference>
<dbReference type="InterPro" id="IPR030381">
    <property type="entry name" value="G_DYNAMIN_dom"/>
</dbReference>
<dbReference type="GO" id="GO:0005874">
    <property type="term" value="C:microtubule"/>
    <property type="evidence" value="ECO:0007669"/>
    <property type="project" value="TreeGrafter"/>
</dbReference>
<evidence type="ECO:0000256" key="1">
    <source>
        <dbReference type="ARBA" id="ARBA00022741"/>
    </source>
</evidence>
<feature type="compositionally biased region" description="Polar residues" evidence="3">
    <location>
        <begin position="11"/>
        <end position="26"/>
    </location>
</feature>
<gene>
    <name evidence="6" type="ORF">SCHCODRAFT_232222</name>
</gene>
<dbReference type="Gene3D" id="1.20.120.1240">
    <property type="entry name" value="Dynamin, middle domain"/>
    <property type="match status" value="1"/>
</dbReference>
<name>D8PV97_SCHCM</name>
<feature type="region of interest" description="Disordered" evidence="3">
    <location>
        <begin position="1"/>
        <end position="63"/>
    </location>
</feature>
<dbReference type="VEuPathDB" id="FungiDB:SCHCODRAFT_02607907"/>
<evidence type="ECO:0000313" key="6">
    <source>
        <dbReference type="EMBL" id="EFJ00831.1"/>
    </source>
</evidence>
<dbReference type="Pfam" id="PF01031">
    <property type="entry name" value="Dynamin_M"/>
    <property type="match status" value="1"/>
</dbReference>
<proteinExistence type="predicted"/>
<dbReference type="InParanoid" id="D8PV97"/>
<dbReference type="GO" id="GO:0005739">
    <property type="term" value="C:mitochondrion"/>
    <property type="evidence" value="ECO:0007669"/>
    <property type="project" value="TreeGrafter"/>
</dbReference>
<dbReference type="GO" id="GO:0003924">
    <property type="term" value="F:GTPase activity"/>
    <property type="evidence" value="ECO:0007669"/>
    <property type="project" value="InterPro"/>
</dbReference>
<dbReference type="Gene3D" id="3.40.50.300">
    <property type="entry name" value="P-loop containing nucleotide triphosphate hydrolases"/>
    <property type="match status" value="1"/>
</dbReference>
<keyword evidence="7" id="KW-1185">Reference proteome</keyword>
<dbReference type="PROSITE" id="PS51388">
    <property type="entry name" value="GED"/>
    <property type="match status" value="1"/>
</dbReference>
<evidence type="ECO:0000313" key="7">
    <source>
        <dbReference type="Proteomes" id="UP000007431"/>
    </source>
</evidence>
<dbReference type="CDD" id="cd08771">
    <property type="entry name" value="DLP_1"/>
    <property type="match status" value="1"/>
</dbReference>
<dbReference type="STRING" id="578458.D8PV97"/>
<dbReference type="InterPro" id="IPR000375">
    <property type="entry name" value="Dynamin_stalk"/>
</dbReference>
<feature type="domain" description="Dynamin-type G" evidence="5">
    <location>
        <begin position="91"/>
        <end position="420"/>
    </location>
</feature>
<dbReference type="PRINTS" id="PR00195">
    <property type="entry name" value="DYNAMIN"/>
</dbReference>
<dbReference type="PROSITE" id="PS51718">
    <property type="entry name" value="G_DYNAMIN_2"/>
    <property type="match status" value="1"/>
</dbReference>
<dbReference type="GO" id="GO:0005525">
    <property type="term" value="F:GTP binding"/>
    <property type="evidence" value="ECO:0007669"/>
    <property type="project" value="InterPro"/>
</dbReference>
<accession>D8PV97</accession>
<dbReference type="eggNOG" id="KOG0446">
    <property type="taxonomic scope" value="Eukaryota"/>
</dbReference>
<dbReference type="InterPro" id="IPR045063">
    <property type="entry name" value="Dynamin_N"/>
</dbReference>
<evidence type="ECO:0000256" key="2">
    <source>
        <dbReference type="ARBA" id="ARBA00023134"/>
    </source>
</evidence>
<dbReference type="InterPro" id="IPR001401">
    <property type="entry name" value="Dynamin_GTPase"/>
</dbReference>